<evidence type="ECO:0000256" key="1">
    <source>
        <dbReference type="SAM" id="MobiDB-lite"/>
    </source>
</evidence>
<protein>
    <submittedName>
        <fullName evidence="3">Uncharacterized protein</fullName>
    </submittedName>
</protein>
<comment type="caution">
    <text evidence="3">The sequence shown here is derived from an EMBL/GenBank/DDBJ whole genome shotgun (WGS) entry which is preliminary data.</text>
</comment>
<keyword evidence="2" id="KW-0732">Signal</keyword>
<evidence type="ECO:0000313" key="3">
    <source>
        <dbReference type="EMBL" id="GMN53490.1"/>
    </source>
</evidence>
<proteinExistence type="predicted"/>
<keyword evidence="4" id="KW-1185">Reference proteome</keyword>
<gene>
    <name evidence="3" type="ORF">TIFTF001_022635</name>
</gene>
<dbReference type="Gramene" id="FCD_00029181-RA">
    <property type="protein sequence ID" value="FCD_00029181-RA:cds"/>
    <property type="gene ID" value="FCD_00029181"/>
</dbReference>
<name>A0AA88AKB5_FICCA</name>
<organism evidence="3 4">
    <name type="scientific">Ficus carica</name>
    <name type="common">Common fig</name>
    <dbReference type="NCBI Taxonomy" id="3494"/>
    <lineage>
        <taxon>Eukaryota</taxon>
        <taxon>Viridiplantae</taxon>
        <taxon>Streptophyta</taxon>
        <taxon>Embryophyta</taxon>
        <taxon>Tracheophyta</taxon>
        <taxon>Spermatophyta</taxon>
        <taxon>Magnoliopsida</taxon>
        <taxon>eudicotyledons</taxon>
        <taxon>Gunneridae</taxon>
        <taxon>Pentapetalae</taxon>
        <taxon>rosids</taxon>
        <taxon>fabids</taxon>
        <taxon>Rosales</taxon>
        <taxon>Moraceae</taxon>
        <taxon>Ficeae</taxon>
        <taxon>Ficus</taxon>
    </lineage>
</organism>
<feature type="compositionally biased region" description="Basic and acidic residues" evidence="1">
    <location>
        <begin position="32"/>
        <end position="41"/>
    </location>
</feature>
<evidence type="ECO:0000256" key="2">
    <source>
        <dbReference type="SAM" id="SignalP"/>
    </source>
</evidence>
<dbReference type="Proteomes" id="UP001187192">
    <property type="component" value="Unassembled WGS sequence"/>
</dbReference>
<feature type="region of interest" description="Disordered" evidence="1">
    <location>
        <begin position="32"/>
        <end position="51"/>
    </location>
</feature>
<accession>A0AA88AKB5</accession>
<dbReference type="AlphaFoldDB" id="A0AA88AKB5"/>
<dbReference type="PANTHER" id="PTHR33592:SF5">
    <property type="entry name" value="TRANSMEMBRANE PROTEIN"/>
    <property type="match status" value="1"/>
</dbReference>
<dbReference type="PANTHER" id="PTHR33592">
    <property type="entry name" value="TRANSMEMBRANE PROTEIN"/>
    <property type="match status" value="1"/>
</dbReference>
<reference evidence="3" key="1">
    <citation type="submission" date="2023-07" db="EMBL/GenBank/DDBJ databases">
        <title>draft genome sequence of fig (Ficus carica).</title>
        <authorList>
            <person name="Takahashi T."/>
            <person name="Nishimura K."/>
        </authorList>
    </citation>
    <scope>NUCLEOTIDE SEQUENCE</scope>
</reference>
<feature type="signal peptide" evidence="2">
    <location>
        <begin position="1"/>
        <end position="23"/>
    </location>
</feature>
<feature type="chain" id="PRO_5041733402" evidence="2">
    <location>
        <begin position="24"/>
        <end position="107"/>
    </location>
</feature>
<evidence type="ECO:0000313" key="4">
    <source>
        <dbReference type="Proteomes" id="UP001187192"/>
    </source>
</evidence>
<dbReference type="EMBL" id="BTGU01000046">
    <property type="protein sequence ID" value="GMN53490.1"/>
    <property type="molecule type" value="Genomic_DNA"/>
</dbReference>
<sequence length="107" mass="11453">MGLNIALAILLVLVLVFSKQNNASRVLYDHEEGHKKSEKNKGLGLGFQTLPRGPVPPSGPSGCTYIPGGGGPNCPLGEKNYAGHSLFHDRNTYPRLMLQVGVATNQK</sequence>